<accession>A0ABW5BRI3</accession>
<dbReference type="InterPro" id="IPR048279">
    <property type="entry name" value="MdtK-like"/>
</dbReference>
<feature type="transmembrane region" description="Helical" evidence="7">
    <location>
        <begin position="337"/>
        <end position="359"/>
    </location>
</feature>
<feature type="transmembrane region" description="Helical" evidence="7">
    <location>
        <begin position="68"/>
        <end position="92"/>
    </location>
</feature>
<evidence type="ECO:0000313" key="9">
    <source>
        <dbReference type="Proteomes" id="UP001597294"/>
    </source>
</evidence>
<reference evidence="9" key="1">
    <citation type="journal article" date="2019" name="Int. J. Syst. Evol. Microbiol.">
        <title>The Global Catalogue of Microorganisms (GCM) 10K type strain sequencing project: providing services to taxonomists for standard genome sequencing and annotation.</title>
        <authorList>
            <consortium name="The Broad Institute Genomics Platform"/>
            <consortium name="The Broad Institute Genome Sequencing Center for Infectious Disease"/>
            <person name="Wu L."/>
            <person name="Ma J."/>
        </authorList>
    </citation>
    <scope>NUCLEOTIDE SEQUENCE [LARGE SCALE GENOMIC DNA]</scope>
    <source>
        <strain evidence="9">CGMCC 4.7192</strain>
    </source>
</reference>
<evidence type="ECO:0000256" key="5">
    <source>
        <dbReference type="ARBA" id="ARBA00022989"/>
    </source>
</evidence>
<evidence type="ECO:0000313" key="8">
    <source>
        <dbReference type="EMBL" id="MFD2207453.1"/>
    </source>
</evidence>
<sequence length="498" mass="52965">MGKTITTPIKDNARNGNSKSTNMNARFVSGSILKHVIYMTGATSVGLMSIFFVELVDMYFISLLGEEVLAAAIGFSGAITFFVFSISIGLSIGLAAVVSRTIGEGKGDQAKSVIFNGLLISFLLMTLIAIPVFIYTRELLSLVGAEGKTLDYAVKYMHIAVLSLPVISIGMSMGAVLRAVGAAKESMISTIIAGIVNVILDPIFIFTLDLHIEGAAYATLAARLTMALVAAIILARHMGISVFRPQGGLFEDVNSISKIAIPAALTSLATPFANSYITVAVANYGADAIAGLAIISRITPFAFAAVFALSAALGPIVGQNIGAGLNIRVKEALTSSLFVIFAVVCATSLIMTFTADFIVYLFNATGQSADLLIFFCVFTSWSFIFTGAQFIANAAFNNMNRATWSTFANWSKATIGTIPFIWIGGNLAGAKGIMAGQAIGSIIFGILSIIVAYYIVDRPTKSVGPRYFGAMLPAVLSQFGWQRFLEERWNADPRNQKD</sequence>
<keyword evidence="4 7" id="KW-0812">Transmembrane</keyword>
<comment type="caution">
    <text evidence="8">The sequence shown here is derived from an EMBL/GenBank/DDBJ whole genome shotgun (WGS) entry which is preliminary data.</text>
</comment>
<feature type="transmembrane region" description="Helical" evidence="7">
    <location>
        <begin position="371"/>
        <end position="392"/>
    </location>
</feature>
<dbReference type="InterPro" id="IPR002528">
    <property type="entry name" value="MATE_fam"/>
</dbReference>
<evidence type="ECO:0000256" key="1">
    <source>
        <dbReference type="ARBA" id="ARBA00004429"/>
    </source>
</evidence>
<keyword evidence="5 7" id="KW-1133">Transmembrane helix</keyword>
<comment type="subcellular location">
    <subcellularLocation>
        <location evidence="1">Cell inner membrane</location>
        <topology evidence="1">Multi-pass membrane protein</topology>
    </subcellularLocation>
</comment>
<dbReference type="PIRSF" id="PIRSF006603">
    <property type="entry name" value="DinF"/>
    <property type="match status" value="1"/>
</dbReference>
<organism evidence="8 9">
    <name type="scientific">Kiloniella antarctica</name>
    <dbReference type="NCBI Taxonomy" id="1550907"/>
    <lineage>
        <taxon>Bacteria</taxon>
        <taxon>Pseudomonadati</taxon>
        <taxon>Pseudomonadota</taxon>
        <taxon>Alphaproteobacteria</taxon>
        <taxon>Rhodospirillales</taxon>
        <taxon>Kiloniellaceae</taxon>
        <taxon>Kiloniella</taxon>
    </lineage>
</organism>
<evidence type="ECO:0000256" key="6">
    <source>
        <dbReference type="ARBA" id="ARBA00023136"/>
    </source>
</evidence>
<feature type="transmembrane region" description="Helical" evidence="7">
    <location>
        <begin position="113"/>
        <end position="136"/>
    </location>
</feature>
<keyword evidence="2" id="KW-0813">Transport</keyword>
<name>A0ABW5BRI3_9PROT</name>
<dbReference type="NCBIfam" id="TIGR00797">
    <property type="entry name" value="matE"/>
    <property type="match status" value="1"/>
</dbReference>
<dbReference type="InterPro" id="IPR051327">
    <property type="entry name" value="MATE_MepA_subfamily"/>
</dbReference>
<evidence type="ECO:0000256" key="4">
    <source>
        <dbReference type="ARBA" id="ARBA00022692"/>
    </source>
</evidence>
<keyword evidence="3" id="KW-1003">Cell membrane</keyword>
<dbReference type="Pfam" id="PF01554">
    <property type="entry name" value="MatE"/>
    <property type="match status" value="2"/>
</dbReference>
<dbReference type="RefSeq" id="WP_380254087.1">
    <property type="nucleotide sequence ID" value="NZ_JBHUII010000011.1"/>
</dbReference>
<feature type="transmembrane region" description="Helical" evidence="7">
    <location>
        <begin position="298"/>
        <end position="317"/>
    </location>
</feature>
<feature type="transmembrane region" description="Helical" evidence="7">
    <location>
        <begin position="434"/>
        <end position="456"/>
    </location>
</feature>
<dbReference type="EMBL" id="JBHUII010000011">
    <property type="protein sequence ID" value="MFD2207453.1"/>
    <property type="molecule type" value="Genomic_DNA"/>
</dbReference>
<keyword evidence="6 7" id="KW-0472">Membrane</keyword>
<keyword evidence="9" id="KW-1185">Reference proteome</keyword>
<evidence type="ECO:0000256" key="2">
    <source>
        <dbReference type="ARBA" id="ARBA00022448"/>
    </source>
</evidence>
<evidence type="ECO:0000256" key="7">
    <source>
        <dbReference type="SAM" id="Phobius"/>
    </source>
</evidence>
<feature type="transmembrane region" description="Helical" evidence="7">
    <location>
        <begin position="156"/>
        <end position="180"/>
    </location>
</feature>
<dbReference type="PANTHER" id="PTHR43823:SF3">
    <property type="entry name" value="MULTIDRUG EXPORT PROTEIN MEPA"/>
    <property type="match status" value="1"/>
</dbReference>
<evidence type="ECO:0000256" key="3">
    <source>
        <dbReference type="ARBA" id="ARBA00022475"/>
    </source>
</evidence>
<protein>
    <submittedName>
        <fullName evidence="8">MATE family efflux transporter</fullName>
    </submittedName>
</protein>
<dbReference type="PANTHER" id="PTHR43823">
    <property type="entry name" value="SPORULATION PROTEIN YKVU"/>
    <property type="match status" value="1"/>
</dbReference>
<proteinExistence type="predicted"/>
<feature type="transmembrane region" description="Helical" evidence="7">
    <location>
        <begin position="36"/>
        <end position="56"/>
    </location>
</feature>
<gene>
    <name evidence="8" type="ORF">ACFSKO_17660</name>
</gene>
<feature type="transmembrane region" description="Helical" evidence="7">
    <location>
        <begin position="187"/>
        <end position="208"/>
    </location>
</feature>
<dbReference type="Proteomes" id="UP001597294">
    <property type="component" value="Unassembled WGS sequence"/>
</dbReference>
<feature type="transmembrane region" description="Helical" evidence="7">
    <location>
        <begin position="214"/>
        <end position="235"/>
    </location>
</feature>